<evidence type="ECO:0008006" key="3">
    <source>
        <dbReference type="Google" id="ProtNLM"/>
    </source>
</evidence>
<accession>A0A2Z6RMB0</accession>
<protein>
    <recommendedName>
        <fullName evidence="3">Serine-threonine/tyrosine-protein kinase catalytic domain-containing protein</fullName>
    </recommendedName>
</protein>
<sequence length="169" mass="19654">MDQSISKNNLRWIPYNEFENIGYLNKRGFSTTYIATHRNTEIVLKYFNCLNADEIFGEFLSKLHKGDLIHYGFHDGVIPFMAPEVLRDLMKRCWEDDLLKRPPISEVLDIIEKLVILPDSSMKLKDIDKKLKSDIMEFINAPSGYNNIITKTHPQAFTQVAYLTLLVKN</sequence>
<dbReference type="EMBL" id="BEXD01003927">
    <property type="protein sequence ID" value="GBC04098.1"/>
    <property type="molecule type" value="Genomic_DNA"/>
</dbReference>
<comment type="caution">
    <text evidence="1">The sequence shown here is derived from an EMBL/GenBank/DDBJ whole genome shotgun (WGS) entry which is preliminary data.</text>
</comment>
<name>A0A2Z6RMB0_9GLOM</name>
<dbReference type="AlphaFoldDB" id="A0A2Z6RMB0"/>
<gene>
    <name evidence="1" type="ORF">RclHR1_05500013</name>
</gene>
<evidence type="ECO:0000313" key="2">
    <source>
        <dbReference type="Proteomes" id="UP000247702"/>
    </source>
</evidence>
<proteinExistence type="predicted"/>
<keyword evidence="2" id="KW-1185">Reference proteome</keyword>
<organism evidence="1 2">
    <name type="scientific">Rhizophagus clarus</name>
    <dbReference type="NCBI Taxonomy" id="94130"/>
    <lineage>
        <taxon>Eukaryota</taxon>
        <taxon>Fungi</taxon>
        <taxon>Fungi incertae sedis</taxon>
        <taxon>Mucoromycota</taxon>
        <taxon>Glomeromycotina</taxon>
        <taxon>Glomeromycetes</taxon>
        <taxon>Glomerales</taxon>
        <taxon>Glomeraceae</taxon>
        <taxon>Rhizophagus</taxon>
    </lineage>
</organism>
<evidence type="ECO:0000313" key="1">
    <source>
        <dbReference type="EMBL" id="GBC04098.1"/>
    </source>
</evidence>
<dbReference type="SUPFAM" id="SSF56112">
    <property type="entry name" value="Protein kinase-like (PK-like)"/>
    <property type="match status" value="1"/>
</dbReference>
<reference evidence="1 2" key="1">
    <citation type="submission" date="2017-11" db="EMBL/GenBank/DDBJ databases">
        <title>The genome of Rhizophagus clarus HR1 reveals common genetic basis of auxotrophy among arbuscular mycorrhizal fungi.</title>
        <authorList>
            <person name="Kobayashi Y."/>
        </authorList>
    </citation>
    <scope>NUCLEOTIDE SEQUENCE [LARGE SCALE GENOMIC DNA]</scope>
    <source>
        <strain evidence="1 2">HR1</strain>
    </source>
</reference>
<dbReference type="Proteomes" id="UP000247702">
    <property type="component" value="Unassembled WGS sequence"/>
</dbReference>
<dbReference type="InterPro" id="IPR011009">
    <property type="entry name" value="Kinase-like_dom_sf"/>
</dbReference>